<dbReference type="InterPro" id="IPR017946">
    <property type="entry name" value="PLC-like_Pdiesterase_TIM-brl"/>
</dbReference>
<sequence length="55" mass="6154">VQMVALNYQSNDNAMRQQHGFFSDNGGCGYLLKSPCLLSDDPLFDPKAKNYKKGK</sequence>
<dbReference type="InterPro" id="IPR001192">
    <property type="entry name" value="PI-PLC_fam"/>
</dbReference>
<dbReference type="AlphaFoldDB" id="A0A821DNF0"/>
<dbReference type="EMBL" id="CAJOBG010078830">
    <property type="protein sequence ID" value="CAF4624232.1"/>
    <property type="molecule type" value="Genomic_DNA"/>
</dbReference>
<dbReference type="Pfam" id="PF00387">
    <property type="entry name" value="PI-PLC-Y"/>
    <property type="match status" value="1"/>
</dbReference>
<dbReference type="Gene3D" id="3.20.20.190">
    <property type="entry name" value="Phosphatidylinositol (PI) phosphodiesterase"/>
    <property type="match status" value="1"/>
</dbReference>
<accession>A0A821DNF0</accession>
<dbReference type="Proteomes" id="UP000663866">
    <property type="component" value="Unassembled WGS sequence"/>
</dbReference>
<dbReference type="GO" id="GO:0006629">
    <property type="term" value="P:lipid metabolic process"/>
    <property type="evidence" value="ECO:0007669"/>
    <property type="project" value="InterPro"/>
</dbReference>
<evidence type="ECO:0000313" key="3">
    <source>
        <dbReference type="Proteomes" id="UP000663866"/>
    </source>
</evidence>
<proteinExistence type="predicted"/>
<dbReference type="PROSITE" id="PS50008">
    <property type="entry name" value="PIPLC_Y_DOMAIN"/>
    <property type="match status" value="1"/>
</dbReference>
<evidence type="ECO:0000259" key="1">
    <source>
        <dbReference type="PROSITE" id="PS50008"/>
    </source>
</evidence>
<comment type="caution">
    <text evidence="2">The sequence shown here is derived from an EMBL/GenBank/DDBJ whole genome shotgun (WGS) entry which is preliminary data.</text>
</comment>
<dbReference type="InterPro" id="IPR001711">
    <property type="entry name" value="PLipase_C_Pinositol-sp_Y"/>
</dbReference>
<dbReference type="GO" id="GO:0035556">
    <property type="term" value="P:intracellular signal transduction"/>
    <property type="evidence" value="ECO:0007669"/>
    <property type="project" value="InterPro"/>
</dbReference>
<evidence type="ECO:0000313" key="2">
    <source>
        <dbReference type="EMBL" id="CAF4624232.1"/>
    </source>
</evidence>
<keyword evidence="3" id="KW-1185">Reference proteome</keyword>
<organism evidence="2 3">
    <name type="scientific">Rotaria magnacalcarata</name>
    <dbReference type="NCBI Taxonomy" id="392030"/>
    <lineage>
        <taxon>Eukaryota</taxon>
        <taxon>Metazoa</taxon>
        <taxon>Spiralia</taxon>
        <taxon>Gnathifera</taxon>
        <taxon>Rotifera</taxon>
        <taxon>Eurotatoria</taxon>
        <taxon>Bdelloidea</taxon>
        <taxon>Philodinida</taxon>
        <taxon>Philodinidae</taxon>
        <taxon>Rotaria</taxon>
    </lineage>
</organism>
<dbReference type="SUPFAM" id="SSF51695">
    <property type="entry name" value="PLC-like phosphodiesterases"/>
    <property type="match status" value="1"/>
</dbReference>
<dbReference type="PANTHER" id="PTHR10336">
    <property type="entry name" value="PHOSPHOINOSITIDE-SPECIFIC PHOSPHOLIPASE C FAMILY PROTEIN"/>
    <property type="match status" value="1"/>
</dbReference>
<name>A0A821DNF0_9BILA</name>
<dbReference type="GO" id="GO:0004435">
    <property type="term" value="F:phosphatidylinositol-4,5-bisphosphate phospholipase C activity"/>
    <property type="evidence" value="ECO:0007669"/>
    <property type="project" value="InterPro"/>
</dbReference>
<gene>
    <name evidence="2" type="ORF">OVN521_LOCUS46009</name>
</gene>
<feature type="non-terminal residue" evidence="2">
    <location>
        <position position="1"/>
    </location>
</feature>
<feature type="domain" description="PI-PLC Y-box" evidence="1">
    <location>
        <begin position="2"/>
        <end position="37"/>
    </location>
</feature>
<reference evidence="2" key="1">
    <citation type="submission" date="2021-02" db="EMBL/GenBank/DDBJ databases">
        <authorList>
            <person name="Nowell W R."/>
        </authorList>
    </citation>
    <scope>NUCLEOTIDE SEQUENCE</scope>
</reference>
<protein>
    <recommendedName>
        <fullName evidence="1">PI-PLC Y-box domain-containing protein</fullName>
    </recommendedName>
</protein>